<dbReference type="InterPro" id="IPR002048">
    <property type="entry name" value="EF_hand_dom"/>
</dbReference>
<proteinExistence type="predicted"/>
<reference evidence="3" key="1">
    <citation type="submission" date="2024-06" db="EMBL/GenBank/DDBJ databases">
        <authorList>
            <person name="Liu X."/>
            <person name="Lenzi L."/>
            <person name="Haldenby T S."/>
            <person name="Uol C."/>
        </authorList>
    </citation>
    <scope>NUCLEOTIDE SEQUENCE</scope>
</reference>
<evidence type="ECO:0000256" key="1">
    <source>
        <dbReference type="ARBA" id="ARBA00022837"/>
    </source>
</evidence>
<protein>
    <recommendedName>
        <fullName evidence="2">EF-hand domain-containing protein</fullName>
    </recommendedName>
</protein>
<evidence type="ECO:0000313" key="4">
    <source>
        <dbReference type="Proteomes" id="UP001497525"/>
    </source>
</evidence>
<feature type="domain" description="EF-hand" evidence="2">
    <location>
        <begin position="37"/>
        <end position="71"/>
    </location>
</feature>
<gene>
    <name evidence="3" type="ORF">CDAUBV1_LOCUS14711</name>
</gene>
<dbReference type="SMART" id="SM00054">
    <property type="entry name" value="EFh"/>
    <property type="match status" value="2"/>
</dbReference>
<dbReference type="InterPro" id="IPR011992">
    <property type="entry name" value="EF-hand-dom_pair"/>
</dbReference>
<accession>A0AAV2TSL4</accession>
<dbReference type="Gene3D" id="1.10.238.10">
    <property type="entry name" value="EF-hand"/>
    <property type="match status" value="1"/>
</dbReference>
<feature type="domain" description="EF-hand" evidence="2">
    <location>
        <begin position="1"/>
        <end position="36"/>
    </location>
</feature>
<evidence type="ECO:0000259" key="2">
    <source>
        <dbReference type="PROSITE" id="PS50222"/>
    </source>
</evidence>
<sequence>MNDDEITKLFCMIDKDKNGYITRRELSKFFKAHECKFNSREVKAYIKSVDQNGDGKISLDELKQALRGKCG</sequence>
<keyword evidence="1" id="KW-0106">Calcium</keyword>
<organism evidence="3 4">
    <name type="scientific">Calicophoron daubneyi</name>
    <name type="common">Rumen fluke</name>
    <name type="synonym">Paramphistomum daubneyi</name>
    <dbReference type="NCBI Taxonomy" id="300641"/>
    <lineage>
        <taxon>Eukaryota</taxon>
        <taxon>Metazoa</taxon>
        <taxon>Spiralia</taxon>
        <taxon>Lophotrochozoa</taxon>
        <taxon>Platyhelminthes</taxon>
        <taxon>Trematoda</taxon>
        <taxon>Digenea</taxon>
        <taxon>Plagiorchiida</taxon>
        <taxon>Pronocephalata</taxon>
        <taxon>Paramphistomoidea</taxon>
        <taxon>Paramphistomidae</taxon>
        <taxon>Calicophoron</taxon>
    </lineage>
</organism>
<dbReference type="PROSITE" id="PS00018">
    <property type="entry name" value="EF_HAND_1"/>
    <property type="match status" value="2"/>
</dbReference>
<name>A0AAV2TSL4_CALDB</name>
<comment type="caution">
    <text evidence="3">The sequence shown here is derived from an EMBL/GenBank/DDBJ whole genome shotgun (WGS) entry which is preliminary data.</text>
</comment>
<evidence type="ECO:0000313" key="3">
    <source>
        <dbReference type="EMBL" id="CAL5139591.1"/>
    </source>
</evidence>
<dbReference type="InterPro" id="IPR018247">
    <property type="entry name" value="EF_Hand_1_Ca_BS"/>
</dbReference>
<dbReference type="SUPFAM" id="SSF47473">
    <property type="entry name" value="EF-hand"/>
    <property type="match status" value="1"/>
</dbReference>
<dbReference type="AlphaFoldDB" id="A0AAV2TSL4"/>
<dbReference type="GO" id="GO:0005509">
    <property type="term" value="F:calcium ion binding"/>
    <property type="evidence" value="ECO:0007669"/>
    <property type="project" value="InterPro"/>
</dbReference>
<dbReference type="EMBL" id="CAXLJL010000612">
    <property type="protein sequence ID" value="CAL5139591.1"/>
    <property type="molecule type" value="Genomic_DNA"/>
</dbReference>
<dbReference type="Pfam" id="PF13499">
    <property type="entry name" value="EF-hand_7"/>
    <property type="match status" value="1"/>
</dbReference>
<dbReference type="PROSITE" id="PS50222">
    <property type="entry name" value="EF_HAND_2"/>
    <property type="match status" value="2"/>
</dbReference>
<dbReference type="Proteomes" id="UP001497525">
    <property type="component" value="Unassembled WGS sequence"/>
</dbReference>
<dbReference type="CDD" id="cd00051">
    <property type="entry name" value="EFh"/>
    <property type="match status" value="1"/>
</dbReference>